<dbReference type="Proteomes" id="UP000823757">
    <property type="component" value="Unassembled WGS sequence"/>
</dbReference>
<evidence type="ECO:0008006" key="3">
    <source>
        <dbReference type="Google" id="ProtNLM"/>
    </source>
</evidence>
<sequence>MERMSSVFVSLIMVIAFSMGCSVKEDRSVCPCVMMLDFSGVDPDRTDSLVMSVLSADGFIHKDTVFSDSFAAVCEVPVPRGGVQVNIYSVENGQEDFSWMMDGDGASLEIPLGNECPAVNMFSRFVDTGAESVYVPVALGKNYCNLTIRLLTDGQTDLWLSVEGNICGYSRNGAPMAGNFSVTPEMDAEGYCSVRIPRQTDSSLRLVISDEDGILREFAVGEYIVESGYDWSAYDLEDVEIDIDYSKAEVTFVINDWEMTFDINVEI</sequence>
<comment type="caution">
    <text evidence="1">The sequence shown here is derived from an EMBL/GenBank/DDBJ whole genome shotgun (WGS) entry which is preliminary data.</text>
</comment>
<organism evidence="1 2">
    <name type="scientific">Candidatus Cryptobacteroides faecigallinarum</name>
    <dbReference type="NCBI Taxonomy" id="2840763"/>
    <lineage>
        <taxon>Bacteria</taxon>
        <taxon>Pseudomonadati</taxon>
        <taxon>Bacteroidota</taxon>
        <taxon>Bacteroidia</taxon>
        <taxon>Bacteroidales</taxon>
        <taxon>Candidatus Cryptobacteroides</taxon>
    </lineage>
</organism>
<evidence type="ECO:0000313" key="2">
    <source>
        <dbReference type="Proteomes" id="UP000823757"/>
    </source>
</evidence>
<accession>A0A9D9NIM7</accession>
<evidence type="ECO:0000313" key="1">
    <source>
        <dbReference type="EMBL" id="MBO8474755.1"/>
    </source>
</evidence>
<name>A0A9D9NIM7_9BACT</name>
<reference evidence="1" key="1">
    <citation type="submission" date="2020-10" db="EMBL/GenBank/DDBJ databases">
        <authorList>
            <person name="Gilroy R."/>
        </authorList>
    </citation>
    <scope>NUCLEOTIDE SEQUENCE</scope>
    <source>
        <strain evidence="1">B1-13419</strain>
    </source>
</reference>
<dbReference type="EMBL" id="JADIMD010000085">
    <property type="protein sequence ID" value="MBO8474755.1"/>
    <property type="molecule type" value="Genomic_DNA"/>
</dbReference>
<protein>
    <recommendedName>
        <fullName evidence="3">Lipoprotein</fullName>
    </recommendedName>
</protein>
<proteinExistence type="predicted"/>
<gene>
    <name evidence="1" type="ORF">IAB91_05640</name>
</gene>
<dbReference type="PROSITE" id="PS51257">
    <property type="entry name" value="PROKAR_LIPOPROTEIN"/>
    <property type="match status" value="1"/>
</dbReference>
<reference evidence="1" key="2">
    <citation type="journal article" date="2021" name="PeerJ">
        <title>Extensive microbial diversity within the chicken gut microbiome revealed by metagenomics and culture.</title>
        <authorList>
            <person name="Gilroy R."/>
            <person name="Ravi A."/>
            <person name="Getino M."/>
            <person name="Pursley I."/>
            <person name="Horton D.L."/>
            <person name="Alikhan N.F."/>
            <person name="Baker D."/>
            <person name="Gharbi K."/>
            <person name="Hall N."/>
            <person name="Watson M."/>
            <person name="Adriaenssens E.M."/>
            <person name="Foster-Nyarko E."/>
            <person name="Jarju S."/>
            <person name="Secka A."/>
            <person name="Antonio M."/>
            <person name="Oren A."/>
            <person name="Chaudhuri R.R."/>
            <person name="La Ragione R."/>
            <person name="Hildebrand F."/>
            <person name="Pallen M.J."/>
        </authorList>
    </citation>
    <scope>NUCLEOTIDE SEQUENCE</scope>
    <source>
        <strain evidence="1">B1-13419</strain>
    </source>
</reference>
<dbReference type="AlphaFoldDB" id="A0A9D9NIM7"/>